<dbReference type="CDD" id="cd16018">
    <property type="entry name" value="Enpp"/>
    <property type="match status" value="1"/>
</dbReference>
<reference evidence="1 2" key="1">
    <citation type="submission" date="2018-02" db="EMBL/GenBank/DDBJ databases">
        <title>Solimicrobium silvestre gen. nov., sp. nov., isolated from alpine forest soil.</title>
        <authorList>
            <person name="Margesin R."/>
            <person name="Albuquerque L."/>
            <person name="Zhang D.-C."/>
            <person name="Froufe H.J.C."/>
            <person name="Severino R."/>
            <person name="Roxo I."/>
            <person name="Egas C."/>
            <person name="Da Costa M.S."/>
        </authorList>
    </citation>
    <scope>NUCLEOTIDE SEQUENCE [LARGE SCALE GENOMIC DNA]</scope>
    <source>
        <strain evidence="1 2">S20-91</strain>
    </source>
</reference>
<gene>
    <name evidence="1" type="ORF">S2091_1819</name>
</gene>
<dbReference type="RefSeq" id="WP_243405368.1">
    <property type="nucleotide sequence ID" value="NZ_PUGF01000007.1"/>
</dbReference>
<dbReference type="AlphaFoldDB" id="A0A2S9H0C2"/>
<proteinExistence type="predicted"/>
<dbReference type="InterPro" id="IPR002591">
    <property type="entry name" value="Phosphodiest/P_Trfase"/>
</dbReference>
<dbReference type="Proteomes" id="UP000237839">
    <property type="component" value="Unassembled WGS sequence"/>
</dbReference>
<dbReference type="GO" id="GO:0016787">
    <property type="term" value="F:hydrolase activity"/>
    <property type="evidence" value="ECO:0007669"/>
    <property type="project" value="UniProtKB-ARBA"/>
</dbReference>
<evidence type="ECO:0000313" key="2">
    <source>
        <dbReference type="Proteomes" id="UP000237839"/>
    </source>
</evidence>
<dbReference type="PANTHER" id="PTHR10151">
    <property type="entry name" value="ECTONUCLEOTIDE PYROPHOSPHATASE/PHOSPHODIESTERASE"/>
    <property type="match status" value="1"/>
</dbReference>
<dbReference type="Gene3D" id="3.40.720.10">
    <property type="entry name" value="Alkaline Phosphatase, subunit A"/>
    <property type="match status" value="1"/>
</dbReference>
<sequence>MNSTMQPLIILNLVGLSPRLLGEFTPQLRRFAKEGTLQPLQTVIPAVTCSVQASILTGLTPSEHGIVGNGWYAKDIAEINFWRQSNRLIQGEKIWETAKKRDPKFTCANLCWWYNMASSHDIGLTPRPIYKADGRKLPDCYTKPASWRESLTRDLGNFPLFQFWGPGTSIASSRWIAEAAKHAIREFDPTLSLVYLPHLDYDLQRYGPDLQHPAVQQSLKDIDAVAGDLIRHAQAAGRRVLVLSEYGITPVDRAIHINRHLREAGYLAVRTEDGAEQLDPIASDAFAVADHQIAHVYVADPELIEPIRQLLLAIPGVESVWAGNERADISLEHERAGDLIVMSDERSWFSYYYWLDDLLAPDFARTVEIHRKPGYDPAELFVAPHISYPKLAIATRLLKRKFGLRSLMNVIGLDASLVKGSHGRPTNDPLDGPLIIGEKTLALPLNISVTDVKDIVLDLIFEPASMPRTNESIPSSEQWQS</sequence>
<dbReference type="InterPro" id="IPR017850">
    <property type="entry name" value="Alkaline_phosphatase_core_sf"/>
</dbReference>
<dbReference type="PANTHER" id="PTHR10151:SF120">
    <property type="entry name" value="BIS(5'-ADENOSYL)-TRIPHOSPHATASE"/>
    <property type="match status" value="1"/>
</dbReference>
<dbReference type="SUPFAM" id="SSF53649">
    <property type="entry name" value="Alkaline phosphatase-like"/>
    <property type="match status" value="1"/>
</dbReference>
<protein>
    <submittedName>
        <fullName evidence="1">Type I phosphodiesterase / nucleotide pyrophosphatase</fullName>
    </submittedName>
</protein>
<comment type="caution">
    <text evidence="1">The sequence shown here is derived from an EMBL/GenBank/DDBJ whole genome shotgun (WGS) entry which is preliminary data.</text>
</comment>
<dbReference type="EMBL" id="PUGF01000007">
    <property type="protein sequence ID" value="PRC93432.1"/>
    <property type="molecule type" value="Genomic_DNA"/>
</dbReference>
<name>A0A2S9H0C2_9BURK</name>
<dbReference type="Pfam" id="PF01663">
    <property type="entry name" value="Phosphodiest"/>
    <property type="match status" value="1"/>
</dbReference>
<accession>A0A2S9H0C2</accession>
<evidence type="ECO:0000313" key="1">
    <source>
        <dbReference type="EMBL" id="PRC93432.1"/>
    </source>
</evidence>
<keyword evidence="2" id="KW-1185">Reference proteome</keyword>
<organism evidence="1 2">
    <name type="scientific">Solimicrobium silvestre</name>
    <dbReference type="NCBI Taxonomy" id="2099400"/>
    <lineage>
        <taxon>Bacteria</taxon>
        <taxon>Pseudomonadati</taxon>
        <taxon>Pseudomonadota</taxon>
        <taxon>Betaproteobacteria</taxon>
        <taxon>Burkholderiales</taxon>
        <taxon>Oxalobacteraceae</taxon>
        <taxon>Solimicrobium</taxon>
    </lineage>
</organism>